<sequence length="140" mass="15750">MLYFLAPFIGWLVSGSMKFLIHYYQYGYKLALRKIGNGGFPSTHTTVVMTPTTLIGLNEGFFSPLFGLGITILWLVFIDATGLRRYVGEHAKRLNTLNRRFAAEDLNKLLREEVGHSKLEVVGGIILGFLLGLLLDTLWN</sequence>
<accession>A0A6I2MDK6</accession>
<dbReference type="PANTHER" id="PTHR31446">
    <property type="entry name" value="ACID PHOSPHATASE/VANADIUM-DEPENDENT HALOPEROXIDASE-RELATED PROTEIN"/>
    <property type="match status" value="1"/>
</dbReference>
<keyword evidence="1" id="KW-0812">Transmembrane</keyword>
<keyword evidence="3" id="KW-1185">Reference proteome</keyword>
<dbReference type="Proteomes" id="UP000441585">
    <property type="component" value="Unassembled WGS sequence"/>
</dbReference>
<keyword evidence="1" id="KW-1133">Transmembrane helix</keyword>
<dbReference type="PANTHER" id="PTHR31446:SF39">
    <property type="entry name" value="ACID PHOSPHATASE_VANADIUM-DEPENDENT HALOPEROXIDASE-RELATED PROTEIN"/>
    <property type="match status" value="1"/>
</dbReference>
<dbReference type="Pfam" id="PF02681">
    <property type="entry name" value="DUF212"/>
    <property type="match status" value="1"/>
</dbReference>
<gene>
    <name evidence="2" type="ORF">GJU41_15395</name>
</gene>
<evidence type="ECO:0000256" key="1">
    <source>
        <dbReference type="SAM" id="Phobius"/>
    </source>
</evidence>
<proteinExistence type="predicted"/>
<protein>
    <submittedName>
        <fullName evidence="2">Divergent PAP2 family protein</fullName>
    </submittedName>
</protein>
<organism evidence="2 3">
    <name type="scientific">Metabacillus idriensis</name>
    <dbReference type="NCBI Taxonomy" id="324768"/>
    <lineage>
        <taxon>Bacteria</taxon>
        <taxon>Bacillati</taxon>
        <taxon>Bacillota</taxon>
        <taxon>Bacilli</taxon>
        <taxon>Bacillales</taxon>
        <taxon>Bacillaceae</taxon>
        <taxon>Metabacillus</taxon>
    </lineage>
</organism>
<feature type="transmembrane region" description="Helical" evidence="1">
    <location>
        <begin position="119"/>
        <end position="139"/>
    </location>
</feature>
<feature type="transmembrane region" description="Helical" evidence="1">
    <location>
        <begin position="61"/>
        <end position="83"/>
    </location>
</feature>
<comment type="caution">
    <text evidence="2">The sequence shown here is derived from an EMBL/GenBank/DDBJ whole genome shotgun (WGS) entry which is preliminary data.</text>
</comment>
<reference evidence="2 3" key="1">
    <citation type="submission" date="2019-11" db="EMBL/GenBank/DDBJ databases">
        <title>Bacillus idriensis genome.</title>
        <authorList>
            <person name="Konopka E.N."/>
            <person name="Newman J.D."/>
        </authorList>
    </citation>
    <scope>NUCLEOTIDE SEQUENCE [LARGE SCALE GENOMIC DNA]</scope>
    <source>
        <strain evidence="2 3">DSM 19097</strain>
    </source>
</reference>
<dbReference type="AlphaFoldDB" id="A0A6I2MDK6"/>
<dbReference type="RefSeq" id="WP_070876522.1">
    <property type="nucleotide sequence ID" value="NZ_CAJFZX010000001.1"/>
</dbReference>
<name>A0A6I2MDK6_9BACI</name>
<evidence type="ECO:0000313" key="3">
    <source>
        <dbReference type="Proteomes" id="UP000441585"/>
    </source>
</evidence>
<dbReference type="EMBL" id="WKKF01000004">
    <property type="protein sequence ID" value="MRX55347.1"/>
    <property type="molecule type" value="Genomic_DNA"/>
</dbReference>
<evidence type="ECO:0000313" key="2">
    <source>
        <dbReference type="EMBL" id="MRX55347.1"/>
    </source>
</evidence>
<dbReference type="InterPro" id="IPR003832">
    <property type="entry name" value="DUF212"/>
</dbReference>
<keyword evidence="1" id="KW-0472">Membrane</keyword>